<evidence type="ECO:0000313" key="2">
    <source>
        <dbReference type="Proteomes" id="UP000030755"/>
    </source>
</evidence>
<dbReference type="Proteomes" id="UP000030755">
    <property type="component" value="Unassembled WGS sequence"/>
</dbReference>
<dbReference type="HOGENOM" id="CLU_904795_0_0_1"/>
<gene>
    <name evidence="1" type="ORF">O9G_005172</name>
</gene>
<name>A0A075AZN8_ROZAC</name>
<reference evidence="1 2" key="1">
    <citation type="journal article" date="2013" name="Curr. Biol.">
        <title>Shared signatures of parasitism and phylogenomics unite Cryptomycota and microsporidia.</title>
        <authorList>
            <person name="James T.Y."/>
            <person name="Pelin A."/>
            <person name="Bonen L."/>
            <person name="Ahrendt S."/>
            <person name="Sain D."/>
            <person name="Corradi N."/>
            <person name="Stajich J.E."/>
        </authorList>
    </citation>
    <scope>NUCLEOTIDE SEQUENCE [LARGE SCALE GENOMIC DNA]</scope>
    <source>
        <strain evidence="1 2">CSF55</strain>
    </source>
</reference>
<evidence type="ECO:0000313" key="1">
    <source>
        <dbReference type="EMBL" id="EPZ35728.1"/>
    </source>
</evidence>
<organism evidence="1 2">
    <name type="scientific">Rozella allomycis (strain CSF55)</name>
    <dbReference type="NCBI Taxonomy" id="988480"/>
    <lineage>
        <taxon>Eukaryota</taxon>
        <taxon>Fungi</taxon>
        <taxon>Fungi incertae sedis</taxon>
        <taxon>Cryptomycota</taxon>
        <taxon>Cryptomycota incertae sedis</taxon>
        <taxon>Rozella</taxon>
    </lineage>
</organism>
<dbReference type="AlphaFoldDB" id="A0A075AZN8"/>
<dbReference type="OrthoDB" id="674604at2759"/>
<proteinExistence type="predicted"/>
<protein>
    <submittedName>
        <fullName evidence="1">Uncharacterized protein</fullName>
    </submittedName>
</protein>
<dbReference type="Gene3D" id="1.25.40.10">
    <property type="entry name" value="Tetratricopeptide repeat domain"/>
    <property type="match status" value="1"/>
</dbReference>
<feature type="non-terminal residue" evidence="1">
    <location>
        <position position="1"/>
    </location>
</feature>
<dbReference type="InterPro" id="IPR011990">
    <property type="entry name" value="TPR-like_helical_dom_sf"/>
</dbReference>
<accession>A0A075AZN8</accession>
<dbReference type="PANTHER" id="PTHR46533">
    <property type="entry name" value="ZINC FINGER MYND DOMAIN-CONTAINING PROTEIN 12"/>
    <property type="match status" value="1"/>
</dbReference>
<keyword evidence="2" id="KW-1185">Reference proteome</keyword>
<dbReference type="SUPFAM" id="SSF48452">
    <property type="entry name" value="TPR-like"/>
    <property type="match status" value="1"/>
</dbReference>
<sequence length="308" mass="35455">QSAKNSLIVLDYKFKIVNKVPWSFFPYPTPRESTNVVNYVESRHSINVQTARHYNLDQKSIHEHICHYFNDIRGNNDVGIGQVYINAEDKIAQQESRKTLLKTILDICVTECQIMLYKEMFQEALPAALQALRCSMLLYGNDSIELVSSYLLLGQASVGMHTCSQQYLSLAQWAVIKSKAHDNYEIKAQIHHNFSLLYGANKKFDDALIHATKEVYYSSLIHGPDNILICTGYYQLGLVMLSMSKKVKAMRLFSLIVDMWEAYLKSDHQLGSAQKAEAIQMLKTIQKDSEEKDKLKYHIHETYLMDDR</sequence>
<dbReference type="EMBL" id="KE560766">
    <property type="protein sequence ID" value="EPZ35728.1"/>
    <property type="molecule type" value="Genomic_DNA"/>
</dbReference>
<dbReference type="InterPro" id="IPR053248">
    <property type="entry name" value="Zinc_finger_MYND_domain"/>
</dbReference>
<dbReference type="PANTHER" id="PTHR46533:SF1">
    <property type="entry name" value="ZINC FINGER MYND DOMAIN-CONTAINING PROTEIN 12"/>
    <property type="match status" value="1"/>
</dbReference>